<dbReference type="EMBL" id="ODYU01004798">
    <property type="protein sequence ID" value="SOQ45052.1"/>
    <property type="molecule type" value="Genomic_DNA"/>
</dbReference>
<organism evidence="6">
    <name type="scientific">Spodoptera frugiperda</name>
    <name type="common">Fall armyworm</name>
    <dbReference type="NCBI Taxonomy" id="7108"/>
    <lineage>
        <taxon>Eukaryota</taxon>
        <taxon>Metazoa</taxon>
        <taxon>Ecdysozoa</taxon>
        <taxon>Arthropoda</taxon>
        <taxon>Hexapoda</taxon>
        <taxon>Insecta</taxon>
        <taxon>Pterygota</taxon>
        <taxon>Neoptera</taxon>
        <taxon>Endopterygota</taxon>
        <taxon>Lepidoptera</taxon>
        <taxon>Glossata</taxon>
        <taxon>Ditrysia</taxon>
        <taxon>Noctuoidea</taxon>
        <taxon>Noctuidae</taxon>
        <taxon>Amphipyrinae</taxon>
        <taxon>Spodoptera</taxon>
    </lineage>
</organism>
<dbReference type="Gene3D" id="3.40.50.1820">
    <property type="entry name" value="alpha/beta hydrolase"/>
    <property type="match status" value="1"/>
</dbReference>
<dbReference type="AlphaFoldDB" id="A0A2H1VX22"/>
<evidence type="ECO:0000256" key="1">
    <source>
        <dbReference type="ARBA" id="ARBA00004613"/>
    </source>
</evidence>
<accession>A0A2H1VX22</accession>
<feature type="domain" description="Lipase" evidence="5">
    <location>
        <begin position="44"/>
        <end position="222"/>
    </location>
</feature>
<gene>
    <name evidence="6" type="ORF">SFRICE_025738</name>
</gene>
<dbReference type="InterPro" id="IPR013818">
    <property type="entry name" value="Lipase"/>
</dbReference>
<dbReference type="GO" id="GO:0017171">
    <property type="term" value="F:serine hydrolase activity"/>
    <property type="evidence" value="ECO:0007669"/>
    <property type="project" value="TreeGrafter"/>
</dbReference>
<dbReference type="SUPFAM" id="SSF53474">
    <property type="entry name" value="alpha/beta-Hydrolases"/>
    <property type="match status" value="1"/>
</dbReference>
<dbReference type="InterPro" id="IPR029058">
    <property type="entry name" value="AB_hydrolase_fold"/>
</dbReference>
<dbReference type="PRINTS" id="PR00821">
    <property type="entry name" value="TAGLIPASE"/>
</dbReference>
<dbReference type="GO" id="GO:0016298">
    <property type="term" value="F:lipase activity"/>
    <property type="evidence" value="ECO:0007669"/>
    <property type="project" value="InterPro"/>
</dbReference>
<dbReference type="PANTHER" id="PTHR11610:SF173">
    <property type="entry name" value="LIPASE DOMAIN-CONTAINING PROTEIN-RELATED"/>
    <property type="match status" value="1"/>
</dbReference>
<name>A0A2H1VX22_SPOFR</name>
<dbReference type="InterPro" id="IPR000734">
    <property type="entry name" value="TAG_lipase"/>
</dbReference>
<evidence type="ECO:0000256" key="4">
    <source>
        <dbReference type="RuleBase" id="RU004262"/>
    </source>
</evidence>
<evidence type="ECO:0000256" key="2">
    <source>
        <dbReference type="ARBA" id="ARBA00010701"/>
    </source>
</evidence>
<proteinExistence type="inferred from homology"/>
<dbReference type="GO" id="GO:0016042">
    <property type="term" value="P:lipid catabolic process"/>
    <property type="evidence" value="ECO:0007669"/>
    <property type="project" value="TreeGrafter"/>
</dbReference>
<evidence type="ECO:0000256" key="3">
    <source>
        <dbReference type="ARBA" id="ARBA00022525"/>
    </source>
</evidence>
<dbReference type="GO" id="GO:0005615">
    <property type="term" value="C:extracellular space"/>
    <property type="evidence" value="ECO:0007669"/>
    <property type="project" value="TreeGrafter"/>
</dbReference>
<keyword evidence="3" id="KW-0964">Secreted</keyword>
<comment type="subcellular location">
    <subcellularLocation>
        <location evidence="1">Secreted</location>
    </subcellularLocation>
</comment>
<protein>
    <submittedName>
        <fullName evidence="6">SFRICE_025738</fullName>
    </submittedName>
</protein>
<comment type="similarity">
    <text evidence="2 4">Belongs to the AB hydrolase superfamily. Lipase family.</text>
</comment>
<dbReference type="PANTHER" id="PTHR11610">
    <property type="entry name" value="LIPASE"/>
    <property type="match status" value="1"/>
</dbReference>
<evidence type="ECO:0000259" key="5">
    <source>
        <dbReference type="Pfam" id="PF00151"/>
    </source>
</evidence>
<evidence type="ECO:0000313" key="6">
    <source>
        <dbReference type="EMBL" id="SOQ45052.1"/>
    </source>
</evidence>
<dbReference type="Pfam" id="PF00151">
    <property type="entry name" value="Lipase"/>
    <property type="match status" value="1"/>
</dbReference>
<sequence length="254" mass="27950">MVSSVESWDVVVSFCEDVMSQKEAAERDREITTSVPSRIILKFDNTINVIEVNWIRLAGESYTKASGNVGVVAASLNNFIRWLDENDDLEFENFHFVGFDLGAHVAGIAGRNFNANNKVGRITGLNPTGRHWGAGSQRLRSTDATYVEVIHTDTFGALSNGIGDPIGHVNFYPNGGKNQPGCVFHSCCHARSFELFAASIKEDNRLKGNRCSSMTQMNLNLCRGGLVELGGIDPSKTGESGIYRINTSRRYPFH</sequence>
<reference evidence="6" key="1">
    <citation type="submission" date="2016-07" db="EMBL/GenBank/DDBJ databases">
        <authorList>
            <person name="Bretaudeau A."/>
        </authorList>
    </citation>
    <scope>NUCLEOTIDE SEQUENCE</scope>
    <source>
        <strain evidence="6">Rice</strain>
        <tissue evidence="6">Whole body</tissue>
    </source>
</reference>